<dbReference type="Pfam" id="PF01590">
    <property type="entry name" value="GAF"/>
    <property type="match status" value="1"/>
</dbReference>
<sequence>MNVTKDRCYMVDIKLVNCAAEWIALSISQKEGQRLNEGNFTLNMKLRSYVENYFLGRIEHIEFISKVMLLTKNIIGISRVFFYTTHTRINTYNSYADLYEDVMTPTGFKMVKHPQQFKLHREKGLASYVVRTGLPINYTYAADNAIRLDAEIQKVFHFPLKNSLCMPVKYNNNVIAVIQLLNKKDDKDFTEYDEIILERICMYVSLVQHFEKIKELCELEYARCEIIEDQIGYQLTTLATVPLYIKLTEADLPEGFNDFAWYPEKNEEMLVPWFFYMFKATCSDMIRDEDDLYEFIVNIMKCHRALPFRNFLHTFDALHLLYCIVQRVGERLTKLETFALFLGGCCDGLNSEGFSSQYYTVINHPIIRIYDPPHFRNFQLSFLKRLLTMNKLLDHLSEDDRNKLMKLCGDAVVNLSSSHGGNSSVKLKKILDEGKFDDENPQHRSYQLTLLMRCACKGRVAKPFRIAKRLCEDIYRELYAQGDYFKTMKLIPPTWMDRQNVLSIPENEVEYIKVKCLPIYELLKRMFPSTAELYNLVRELQKAWKLMIELRYKKAWNPDESIGKGLEDTTR</sequence>
<proteinExistence type="inferred from homology"/>
<keyword evidence="6" id="KW-0378">Hydrolase</keyword>
<dbReference type="AlphaFoldDB" id="A0A7R8UC85"/>
<dbReference type="Pfam" id="PF00233">
    <property type="entry name" value="PDEase_I"/>
    <property type="match status" value="1"/>
</dbReference>
<evidence type="ECO:0000256" key="4">
    <source>
        <dbReference type="ARBA" id="ARBA00022723"/>
    </source>
</evidence>
<dbReference type="PANTHER" id="PTHR11347">
    <property type="entry name" value="CYCLIC NUCLEOTIDE PHOSPHODIESTERASE"/>
    <property type="match status" value="1"/>
</dbReference>
<dbReference type="GO" id="GO:0007165">
    <property type="term" value="P:signal transduction"/>
    <property type="evidence" value="ECO:0007669"/>
    <property type="project" value="InterPro"/>
</dbReference>
<reference evidence="8 9" key="1">
    <citation type="submission" date="2020-11" db="EMBL/GenBank/DDBJ databases">
        <authorList>
            <person name="Wallbank WR R."/>
            <person name="Pardo Diaz C."/>
            <person name="Kozak K."/>
            <person name="Martin S."/>
            <person name="Jiggins C."/>
            <person name="Moest M."/>
            <person name="Warren A I."/>
            <person name="Generalovic N T."/>
            <person name="Byers J.R.P. K."/>
            <person name="Montejo-Kovacevich G."/>
            <person name="Yen C E."/>
        </authorList>
    </citation>
    <scope>NUCLEOTIDE SEQUENCE [LARGE SCALE GENOMIC DNA]</scope>
</reference>
<keyword evidence="5" id="KW-0677">Repeat</keyword>
<evidence type="ECO:0000256" key="3">
    <source>
        <dbReference type="ARBA" id="ARBA00012319"/>
    </source>
</evidence>
<evidence type="ECO:0000256" key="1">
    <source>
        <dbReference type="ARBA" id="ARBA00001968"/>
    </source>
</evidence>
<dbReference type="InterPro" id="IPR029016">
    <property type="entry name" value="GAF-like_dom_sf"/>
</dbReference>
<evidence type="ECO:0000259" key="7">
    <source>
        <dbReference type="PROSITE" id="PS51845"/>
    </source>
</evidence>
<dbReference type="Proteomes" id="UP000594454">
    <property type="component" value="Chromosome 1"/>
</dbReference>
<dbReference type="PROSITE" id="PS51845">
    <property type="entry name" value="PDEASE_I_2"/>
    <property type="match status" value="1"/>
</dbReference>
<keyword evidence="4" id="KW-0479">Metal-binding</keyword>
<dbReference type="OrthoDB" id="546632at2759"/>
<evidence type="ECO:0000256" key="6">
    <source>
        <dbReference type="ARBA" id="ARBA00022801"/>
    </source>
</evidence>
<dbReference type="InterPro" id="IPR002073">
    <property type="entry name" value="PDEase_catalytic_dom"/>
</dbReference>
<gene>
    <name evidence="8" type="ORF">HERILL_LOCUS1322</name>
</gene>
<dbReference type="InterPro" id="IPR003018">
    <property type="entry name" value="GAF"/>
</dbReference>
<organism evidence="8 9">
    <name type="scientific">Hermetia illucens</name>
    <name type="common">Black soldier fly</name>
    <dbReference type="NCBI Taxonomy" id="343691"/>
    <lineage>
        <taxon>Eukaryota</taxon>
        <taxon>Metazoa</taxon>
        <taxon>Ecdysozoa</taxon>
        <taxon>Arthropoda</taxon>
        <taxon>Hexapoda</taxon>
        <taxon>Insecta</taxon>
        <taxon>Pterygota</taxon>
        <taxon>Neoptera</taxon>
        <taxon>Endopterygota</taxon>
        <taxon>Diptera</taxon>
        <taxon>Brachycera</taxon>
        <taxon>Stratiomyomorpha</taxon>
        <taxon>Stratiomyidae</taxon>
        <taxon>Hermetiinae</taxon>
        <taxon>Hermetia</taxon>
    </lineage>
</organism>
<dbReference type="InParanoid" id="A0A7R8UC85"/>
<evidence type="ECO:0000313" key="9">
    <source>
        <dbReference type="Proteomes" id="UP000594454"/>
    </source>
</evidence>
<dbReference type="Gene3D" id="1.10.1300.10">
    <property type="entry name" value="3'5'-cyclic nucleotide phosphodiesterase, catalytic domain"/>
    <property type="match status" value="1"/>
</dbReference>
<dbReference type="Gene3D" id="3.30.450.40">
    <property type="match status" value="1"/>
</dbReference>
<dbReference type="InterPro" id="IPR036971">
    <property type="entry name" value="PDEase_catalytic_dom_sf"/>
</dbReference>
<dbReference type="SUPFAM" id="SSF109604">
    <property type="entry name" value="HD-domain/PDEase-like"/>
    <property type="match status" value="1"/>
</dbReference>
<dbReference type="GO" id="GO:0047555">
    <property type="term" value="F:3',5'-cyclic-GMP phosphodiesterase activity"/>
    <property type="evidence" value="ECO:0007669"/>
    <property type="project" value="UniProtKB-EC"/>
</dbReference>
<dbReference type="SMART" id="SM00065">
    <property type="entry name" value="GAF"/>
    <property type="match status" value="1"/>
</dbReference>
<dbReference type="EMBL" id="LR899009">
    <property type="protein sequence ID" value="CAD7078027.1"/>
    <property type="molecule type" value="Genomic_DNA"/>
</dbReference>
<feature type="domain" description="PDEase" evidence="7">
    <location>
        <begin position="226"/>
        <end position="551"/>
    </location>
</feature>
<evidence type="ECO:0000256" key="2">
    <source>
        <dbReference type="ARBA" id="ARBA00007648"/>
    </source>
</evidence>
<evidence type="ECO:0000256" key="5">
    <source>
        <dbReference type="ARBA" id="ARBA00022737"/>
    </source>
</evidence>
<dbReference type="GO" id="GO:0046872">
    <property type="term" value="F:metal ion binding"/>
    <property type="evidence" value="ECO:0007669"/>
    <property type="project" value="UniProtKB-KW"/>
</dbReference>
<protein>
    <recommendedName>
        <fullName evidence="3">3',5'-cyclic-GMP phosphodiesterase</fullName>
        <ecNumber evidence="3">3.1.4.35</ecNumber>
    </recommendedName>
</protein>
<name>A0A7R8UC85_HERIL</name>
<keyword evidence="9" id="KW-1185">Reference proteome</keyword>
<comment type="cofactor">
    <cofactor evidence="1">
        <name>a divalent metal cation</name>
        <dbReference type="ChEBI" id="CHEBI:60240"/>
    </cofactor>
</comment>
<accession>A0A7R8UC85</accession>
<evidence type="ECO:0000313" key="8">
    <source>
        <dbReference type="EMBL" id="CAD7078027.1"/>
    </source>
</evidence>
<comment type="similarity">
    <text evidence="2">Belongs to the cyclic nucleotide phosphodiesterase family.</text>
</comment>
<dbReference type="SUPFAM" id="SSF55781">
    <property type="entry name" value="GAF domain-like"/>
    <property type="match status" value="1"/>
</dbReference>
<dbReference type="EC" id="3.1.4.35" evidence="3"/>